<keyword evidence="2" id="KW-1185">Reference proteome</keyword>
<dbReference type="RefSeq" id="WP_090593869.1">
    <property type="nucleotide sequence ID" value="NZ_CP104302.1"/>
</dbReference>
<accession>A0A2G5P4R5</accession>
<comment type="caution">
    <text evidence="1">The sequence shown here is derived from an EMBL/GenBank/DDBJ whole genome shotgun (WGS) entry which is preliminary data.</text>
</comment>
<dbReference type="Proteomes" id="UP000230551">
    <property type="component" value="Unassembled WGS sequence"/>
</dbReference>
<dbReference type="STRING" id="85968.GCA_900073015_03870"/>
<dbReference type="OrthoDB" id="3821116at2"/>
<evidence type="ECO:0000313" key="1">
    <source>
        <dbReference type="EMBL" id="PIB73110.1"/>
    </source>
</evidence>
<proteinExistence type="predicted"/>
<organism evidence="1 2">
    <name type="scientific">Mycolicibacterium brumae</name>
    <dbReference type="NCBI Taxonomy" id="85968"/>
    <lineage>
        <taxon>Bacteria</taxon>
        <taxon>Bacillati</taxon>
        <taxon>Actinomycetota</taxon>
        <taxon>Actinomycetes</taxon>
        <taxon>Mycobacteriales</taxon>
        <taxon>Mycobacteriaceae</taxon>
        <taxon>Mycolicibacterium</taxon>
    </lineage>
</organism>
<reference evidence="1 2" key="1">
    <citation type="journal article" date="2017" name="Infect. Genet. Evol.">
        <title>The new phylogeny of the genus Mycobacterium: The old and the news.</title>
        <authorList>
            <person name="Tortoli E."/>
            <person name="Fedrizzi T."/>
            <person name="Meehan C.J."/>
            <person name="Trovato A."/>
            <person name="Grottola A."/>
            <person name="Giacobazzi E."/>
            <person name="Serpini G.F."/>
            <person name="Tagliazucchi S."/>
            <person name="Fabio A."/>
            <person name="Bettua C."/>
            <person name="Bertorelli R."/>
            <person name="Frascaro F."/>
            <person name="De Sanctis V."/>
            <person name="Pecorari M."/>
            <person name="Jousson O."/>
            <person name="Segata N."/>
            <person name="Cirillo D.M."/>
        </authorList>
    </citation>
    <scope>NUCLEOTIDE SEQUENCE [LARGE SCALE GENOMIC DNA]</scope>
    <source>
        <strain evidence="1 2">CIP1034565</strain>
    </source>
</reference>
<evidence type="ECO:0000313" key="2">
    <source>
        <dbReference type="Proteomes" id="UP000230551"/>
    </source>
</evidence>
<sequence>MSEWWEDQLNRDGAASALPALWTPRAVVPQTANPQDWWTYARLCARRYREGVFPEPVRVHGPVLRRDEKALVLAEGIEYSRLYGGDGYYTPANTWVVGRPAVMATAAVITATVNRRRKAAARREAEVRWRAQQKVAAIATDWRIMCNPEGQFISFFYRSVTEFHPDLSDWSMTLAFGDECSPLRLRGLAVPAMALWVGAAAYGADWVDDPRLAPLLA</sequence>
<protein>
    <submittedName>
        <fullName evidence="1">Uncharacterized protein</fullName>
    </submittedName>
</protein>
<dbReference type="EMBL" id="PDCN02000042">
    <property type="protein sequence ID" value="PIB73110.1"/>
    <property type="molecule type" value="Genomic_DNA"/>
</dbReference>
<gene>
    <name evidence="1" type="ORF">CQY22_018240</name>
</gene>
<dbReference type="AlphaFoldDB" id="A0A2G5P4R5"/>
<name>A0A2G5P4R5_9MYCO</name>